<reference evidence="4 5" key="1">
    <citation type="journal article" date="2019" name="Environ. Microbiol.">
        <title>Species interactions and distinct microbial communities in high Arctic permafrost affected cryosols are associated with the CH4 and CO2 gas fluxes.</title>
        <authorList>
            <person name="Altshuler I."/>
            <person name="Hamel J."/>
            <person name="Turney S."/>
            <person name="Magnuson E."/>
            <person name="Levesque R."/>
            <person name="Greer C."/>
            <person name="Whyte L.G."/>
        </authorList>
    </citation>
    <scope>NUCLEOTIDE SEQUENCE [LARGE SCALE GENOMIC DNA]</scope>
    <source>
        <strain evidence="4 5">S9.3B</strain>
    </source>
</reference>
<dbReference type="Pfam" id="PF00534">
    <property type="entry name" value="Glycos_transf_1"/>
    <property type="match status" value="1"/>
</dbReference>
<evidence type="ECO:0000313" key="4">
    <source>
        <dbReference type="EMBL" id="TPG61095.1"/>
    </source>
</evidence>
<name>A0A502GGT2_9PROT</name>
<feature type="region of interest" description="Disordered" evidence="1">
    <location>
        <begin position="1"/>
        <end position="65"/>
    </location>
</feature>
<keyword evidence="5" id="KW-1185">Reference proteome</keyword>
<feature type="domain" description="Glycosyltransferase subfamily 4-like N-terminal" evidence="3">
    <location>
        <begin position="85"/>
        <end position="243"/>
    </location>
</feature>
<dbReference type="Pfam" id="PF13439">
    <property type="entry name" value="Glyco_transf_4"/>
    <property type="match status" value="1"/>
</dbReference>
<evidence type="ECO:0000259" key="2">
    <source>
        <dbReference type="Pfam" id="PF00534"/>
    </source>
</evidence>
<dbReference type="InterPro" id="IPR028098">
    <property type="entry name" value="Glyco_trans_4-like_N"/>
</dbReference>
<dbReference type="OrthoDB" id="9790710at2"/>
<gene>
    <name evidence="4" type="ORF">EAH89_00570</name>
</gene>
<evidence type="ECO:0000313" key="5">
    <source>
        <dbReference type="Proteomes" id="UP000317078"/>
    </source>
</evidence>
<protein>
    <submittedName>
        <fullName evidence="4">Glycosyltransferase</fullName>
    </submittedName>
</protein>
<comment type="caution">
    <text evidence="4">The sequence shown here is derived from an EMBL/GenBank/DDBJ whole genome shotgun (WGS) entry which is preliminary data.</text>
</comment>
<dbReference type="PANTHER" id="PTHR45947">
    <property type="entry name" value="SULFOQUINOVOSYL TRANSFERASE SQD2"/>
    <property type="match status" value="1"/>
</dbReference>
<evidence type="ECO:0000256" key="1">
    <source>
        <dbReference type="SAM" id="MobiDB-lite"/>
    </source>
</evidence>
<dbReference type="SUPFAM" id="SSF53756">
    <property type="entry name" value="UDP-Glycosyltransferase/glycogen phosphorylase"/>
    <property type="match status" value="1"/>
</dbReference>
<feature type="compositionally biased region" description="Basic residues" evidence="1">
    <location>
        <begin position="1"/>
        <end position="21"/>
    </location>
</feature>
<dbReference type="GO" id="GO:0016758">
    <property type="term" value="F:hexosyltransferase activity"/>
    <property type="evidence" value="ECO:0007669"/>
    <property type="project" value="TreeGrafter"/>
</dbReference>
<dbReference type="EMBL" id="RCZP01000001">
    <property type="protein sequence ID" value="TPG61095.1"/>
    <property type="molecule type" value="Genomic_DNA"/>
</dbReference>
<dbReference type="InterPro" id="IPR050194">
    <property type="entry name" value="Glycosyltransferase_grp1"/>
</dbReference>
<proteinExistence type="predicted"/>
<evidence type="ECO:0000259" key="3">
    <source>
        <dbReference type="Pfam" id="PF13439"/>
    </source>
</evidence>
<keyword evidence="4" id="KW-0808">Transferase</keyword>
<dbReference type="Proteomes" id="UP000317078">
    <property type="component" value="Unassembled WGS sequence"/>
</dbReference>
<dbReference type="Gene3D" id="3.40.50.2000">
    <property type="entry name" value="Glycogen Phosphorylase B"/>
    <property type="match status" value="2"/>
</dbReference>
<dbReference type="AlphaFoldDB" id="A0A502GGT2"/>
<accession>A0A502GGT2</accession>
<feature type="domain" description="Glycosyl transferase family 1" evidence="2">
    <location>
        <begin position="257"/>
        <end position="414"/>
    </location>
</feature>
<dbReference type="InterPro" id="IPR001296">
    <property type="entry name" value="Glyco_trans_1"/>
</dbReference>
<dbReference type="CDD" id="cd03801">
    <property type="entry name" value="GT4_PimA-like"/>
    <property type="match status" value="1"/>
</dbReference>
<organism evidence="4 5">
    <name type="scientific">Muricoccus nepalensis</name>
    <dbReference type="NCBI Taxonomy" id="1854500"/>
    <lineage>
        <taxon>Bacteria</taxon>
        <taxon>Pseudomonadati</taxon>
        <taxon>Pseudomonadota</taxon>
        <taxon>Alphaproteobacteria</taxon>
        <taxon>Acetobacterales</taxon>
        <taxon>Roseomonadaceae</taxon>
        <taxon>Muricoccus</taxon>
    </lineage>
</organism>
<sequence>MGGHRALGRRSRAARAPRRRGAGGGAAARPHLDRQRAARGGAGGGIAREGHGRGRPLRPGLRGVSGTAAPPDAPLLLHVFPTFAVGGAQVRFCAVANRFGPRWRHAVVSLDGHADCAARLAPEVPLELVPSPAAKGSGLKGIAQIAALLRRLRPATLVTSNWGSMDWVMAGLLVPGLRHVHTEDGFGPEESTGQKPRRVIARRVLLRRSTVVLPSETLLRSATDLWRLPPARLHHIPNGLDIGRFRPDGPAALPPAPGEGPLVGTVAALRAEKNIALLIRAAAVLLREGTLLRLAVIGDGEERASLEALARELGIEGSVLFAGAIPDPASAYRALDVFALSSTTEQMPFSILEAMATGLPVASTDVGDVGVMLAPENRPHLVAATGTPEGMAAALRPLLLDAALRDRLGRANRARAEARYDQETMFQAYAALFDPR</sequence>
<dbReference type="PANTHER" id="PTHR45947:SF3">
    <property type="entry name" value="SULFOQUINOVOSYL TRANSFERASE SQD2"/>
    <property type="match status" value="1"/>
</dbReference>